<name>A0A931HF81_9SPHN</name>
<organism evidence="2 3">
    <name type="scientific">Novosphingobium aureum</name>
    <dbReference type="NCBI Taxonomy" id="2792964"/>
    <lineage>
        <taxon>Bacteria</taxon>
        <taxon>Pseudomonadati</taxon>
        <taxon>Pseudomonadota</taxon>
        <taxon>Alphaproteobacteria</taxon>
        <taxon>Sphingomonadales</taxon>
        <taxon>Sphingomonadaceae</taxon>
        <taxon>Novosphingobium</taxon>
    </lineage>
</organism>
<dbReference type="SUPFAM" id="SSF46785">
    <property type="entry name" value="Winged helix' DNA-binding domain"/>
    <property type="match status" value="1"/>
</dbReference>
<protein>
    <submittedName>
        <fullName evidence="2">Transcriptional regulator</fullName>
    </submittedName>
</protein>
<comment type="caution">
    <text evidence="2">The sequence shown here is derived from an EMBL/GenBank/DDBJ whole genome shotgun (WGS) entry which is preliminary data.</text>
</comment>
<dbReference type="EMBL" id="JADZGI010000002">
    <property type="protein sequence ID" value="MBH0114298.1"/>
    <property type="molecule type" value="Genomic_DNA"/>
</dbReference>
<dbReference type="InterPro" id="IPR036388">
    <property type="entry name" value="WH-like_DNA-bd_sf"/>
</dbReference>
<accession>A0A931HF81</accession>
<proteinExistence type="predicted"/>
<dbReference type="InterPro" id="IPR027395">
    <property type="entry name" value="WH_DNA-bd_dom"/>
</dbReference>
<evidence type="ECO:0000313" key="2">
    <source>
        <dbReference type="EMBL" id="MBH0114298.1"/>
    </source>
</evidence>
<dbReference type="Proteomes" id="UP000617634">
    <property type="component" value="Unassembled WGS sequence"/>
</dbReference>
<reference evidence="2" key="1">
    <citation type="submission" date="2020-11" db="EMBL/GenBank/DDBJ databases">
        <title>Novosphingobium aureum sp. nov., a marine bacterium isolated from sediment of a salt flat.</title>
        <authorList>
            <person name="Yoo Y."/>
            <person name="Kim J.-J."/>
        </authorList>
    </citation>
    <scope>NUCLEOTIDE SEQUENCE</scope>
    <source>
        <strain evidence="2">YJ-S2-02</strain>
    </source>
</reference>
<dbReference type="Pfam" id="PF13601">
    <property type="entry name" value="HTH_34"/>
    <property type="match status" value="1"/>
</dbReference>
<keyword evidence="3" id="KW-1185">Reference proteome</keyword>
<evidence type="ECO:0000313" key="3">
    <source>
        <dbReference type="Proteomes" id="UP000617634"/>
    </source>
</evidence>
<sequence>MSAHELDPVLHPPARLQIAALLSSVSQAEFVKLRAVTGVSDSVLSKHLSALADAGYVSISKAAREGRQRTHASFTRAGRKAFAAHMAALQALVASAEKAGNLLDAAE</sequence>
<feature type="domain" description="Winged helix DNA-binding" evidence="1">
    <location>
        <begin position="15"/>
        <end position="93"/>
    </location>
</feature>
<dbReference type="AlphaFoldDB" id="A0A931HF81"/>
<dbReference type="PANTHER" id="PTHR37318">
    <property type="entry name" value="BSL7504 PROTEIN"/>
    <property type="match status" value="1"/>
</dbReference>
<dbReference type="RefSeq" id="WP_197165484.1">
    <property type="nucleotide sequence ID" value="NZ_JADZGI010000002.1"/>
</dbReference>
<dbReference type="Gene3D" id="1.10.10.10">
    <property type="entry name" value="Winged helix-like DNA-binding domain superfamily/Winged helix DNA-binding domain"/>
    <property type="match status" value="1"/>
</dbReference>
<evidence type="ECO:0000259" key="1">
    <source>
        <dbReference type="Pfam" id="PF13601"/>
    </source>
</evidence>
<gene>
    <name evidence="2" type="ORF">I5E68_15235</name>
</gene>
<dbReference type="PANTHER" id="PTHR37318:SF1">
    <property type="entry name" value="BSL7504 PROTEIN"/>
    <property type="match status" value="1"/>
</dbReference>
<dbReference type="InterPro" id="IPR036390">
    <property type="entry name" value="WH_DNA-bd_sf"/>
</dbReference>